<sequence>MAPESSPAAAAPGRGHRLRGRLRRLGADYRYVLPGLPLGVLSFAALVALTVASLSTLIIWVGALLMPLTLLLGSAFARLSRWRLRSWGVLPAPVEYLPRGRGPIGVVRLMADPRRWLDYVFETVLAFPLRLVTFVFALLWPLLALGLLTQWFWLRFLPADLVPQSPPGTVLTDTRVSVALGILFLVTLPTVIRGLAWSDAFLTNALLGGETGEGAVRDDGLRRPHIGRLSPRAATSSATRWVWAVSCFVTLALLAVAWPVLATLYSVHPALAMVLALAHSAAPVVAIRWPWAGIGTSSLASVGAILATYPVAAELPWPWPVTGIVAQCLLLVVLSLRHQWYWVAGAWSAGALLTLLASVLVPTRVPGALANGVVLVSVTAALAMLGVLERLWRKGAARAQQAEELSAEEAQRRRDLEERNRIARELHDVVAHSMSVINVQATTAQYRKPGIDASVQQEFDDIAKASRQALSEMRSLLAVLRSDDAAPTAPVLTMKDVPELVESARASGATITDSIETDAPTTVGPTTYRIVQEALSNALRHAPGAEIAVTAVLREDRTALLVEVVNTAPDGSATPSPGSGLGLAGIRERVNALGGTVEVGPTADGGFRLAATLPVDDDEDAGTTEVGGQVHSPG</sequence>
<feature type="transmembrane region" description="Helical" evidence="10">
    <location>
        <begin position="31"/>
        <end position="51"/>
    </location>
</feature>
<keyword evidence="10" id="KW-0472">Membrane</keyword>
<dbReference type="GO" id="GO:0046983">
    <property type="term" value="F:protein dimerization activity"/>
    <property type="evidence" value="ECO:0007669"/>
    <property type="project" value="InterPro"/>
</dbReference>
<evidence type="ECO:0000256" key="3">
    <source>
        <dbReference type="ARBA" id="ARBA00022553"/>
    </source>
</evidence>
<keyword evidence="4" id="KW-0808">Transferase</keyword>
<reference evidence="12" key="1">
    <citation type="journal article" date="2021" name="PeerJ">
        <title>Extensive microbial diversity within the chicken gut microbiome revealed by metagenomics and culture.</title>
        <authorList>
            <person name="Gilroy R."/>
            <person name="Ravi A."/>
            <person name="Getino M."/>
            <person name="Pursley I."/>
            <person name="Horton D.L."/>
            <person name="Alikhan N.F."/>
            <person name="Baker D."/>
            <person name="Gharbi K."/>
            <person name="Hall N."/>
            <person name="Watson M."/>
            <person name="Adriaenssens E.M."/>
            <person name="Foster-Nyarko E."/>
            <person name="Jarju S."/>
            <person name="Secka A."/>
            <person name="Antonio M."/>
            <person name="Oren A."/>
            <person name="Chaudhuri R.R."/>
            <person name="La Ragione R."/>
            <person name="Hildebrand F."/>
            <person name="Pallen M.J."/>
        </authorList>
    </citation>
    <scope>NUCLEOTIDE SEQUENCE</scope>
    <source>
        <strain evidence="12">ChiGjej4B4-7305</strain>
    </source>
</reference>
<proteinExistence type="predicted"/>
<dbReference type="InterPro" id="IPR036890">
    <property type="entry name" value="HATPase_C_sf"/>
</dbReference>
<dbReference type="Gene3D" id="3.30.565.10">
    <property type="entry name" value="Histidine kinase-like ATPase, C-terminal domain"/>
    <property type="match status" value="1"/>
</dbReference>
<feature type="transmembrane region" description="Helical" evidence="10">
    <location>
        <begin position="367"/>
        <end position="388"/>
    </location>
</feature>
<dbReference type="CDD" id="cd16917">
    <property type="entry name" value="HATPase_UhpB-NarQ-NarX-like"/>
    <property type="match status" value="1"/>
</dbReference>
<evidence type="ECO:0000256" key="9">
    <source>
        <dbReference type="SAM" id="MobiDB-lite"/>
    </source>
</evidence>
<reference evidence="12" key="2">
    <citation type="submission" date="2021-04" db="EMBL/GenBank/DDBJ databases">
        <authorList>
            <person name="Gilroy R."/>
        </authorList>
    </citation>
    <scope>NUCLEOTIDE SEQUENCE</scope>
    <source>
        <strain evidence="12">ChiGjej4B4-7305</strain>
    </source>
</reference>
<feature type="transmembrane region" description="Helical" evidence="10">
    <location>
        <begin position="341"/>
        <end position="361"/>
    </location>
</feature>
<dbReference type="PANTHER" id="PTHR24421:SF10">
    <property type="entry name" value="NITRATE_NITRITE SENSOR PROTEIN NARQ"/>
    <property type="match status" value="1"/>
</dbReference>
<evidence type="ECO:0000256" key="5">
    <source>
        <dbReference type="ARBA" id="ARBA00022741"/>
    </source>
</evidence>
<dbReference type="GO" id="GO:0016020">
    <property type="term" value="C:membrane"/>
    <property type="evidence" value="ECO:0007669"/>
    <property type="project" value="InterPro"/>
</dbReference>
<dbReference type="AlphaFoldDB" id="A0A9D2J776"/>
<accession>A0A9D2J776</accession>
<keyword evidence="10" id="KW-1133">Transmembrane helix</keyword>
<comment type="caution">
    <text evidence="12">The sequence shown here is derived from an EMBL/GenBank/DDBJ whole genome shotgun (WGS) entry which is preliminary data.</text>
</comment>
<dbReference type="InterPro" id="IPR025828">
    <property type="entry name" value="Put_sensor_dom"/>
</dbReference>
<keyword evidence="8" id="KW-0902">Two-component regulatory system</keyword>
<evidence type="ECO:0000259" key="11">
    <source>
        <dbReference type="SMART" id="SM00387"/>
    </source>
</evidence>
<dbReference type="GO" id="GO:0005524">
    <property type="term" value="F:ATP binding"/>
    <property type="evidence" value="ECO:0007669"/>
    <property type="project" value="UniProtKB-KW"/>
</dbReference>
<feature type="transmembrane region" description="Helical" evidence="10">
    <location>
        <begin position="57"/>
        <end position="77"/>
    </location>
</feature>
<dbReference type="PANTHER" id="PTHR24421">
    <property type="entry name" value="NITRATE/NITRITE SENSOR PROTEIN NARX-RELATED"/>
    <property type="match status" value="1"/>
</dbReference>
<evidence type="ECO:0000256" key="4">
    <source>
        <dbReference type="ARBA" id="ARBA00022679"/>
    </source>
</evidence>
<feature type="transmembrane region" description="Helical" evidence="10">
    <location>
        <begin position="131"/>
        <end position="154"/>
    </location>
</feature>
<dbReference type="Pfam" id="PF13796">
    <property type="entry name" value="Sensor"/>
    <property type="match status" value="1"/>
</dbReference>
<keyword evidence="7" id="KW-0067">ATP-binding</keyword>
<dbReference type="Gene3D" id="1.20.5.1930">
    <property type="match status" value="1"/>
</dbReference>
<keyword evidence="6 12" id="KW-0418">Kinase</keyword>
<feature type="domain" description="Histidine kinase/HSP90-like ATPase" evidence="11">
    <location>
        <begin position="522"/>
        <end position="617"/>
    </location>
</feature>
<evidence type="ECO:0000256" key="1">
    <source>
        <dbReference type="ARBA" id="ARBA00000085"/>
    </source>
</evidence>
<dbReference type="EMBL" id="DXBY01000353">
    <property type="protein sequence ID" value="HIZ38259.1"/>
    <property type="molecule type" value="Genomic_DNA"/>
</dbReference>
<evidence type="ECO:0000313" key="12">
    <source>
        <dbReference type="EMBL" id="HIZ38259.1"/>
    </source>
</evidence>
<keyword evidence="5" id="KW-0547">Nucleotide-binding</keyword>
<dbReference type="EC" id="2.7.13.3" evidence="2"/>
<dbReference type="InterPro" id="IPR003594">
    <property type="entry name" value="HATPase_dom"/>
</dbReference>
<dbReference type="InterPro" id="IPR011712">
    <property type="entry name" value="Sig_transdc_His_kin_sub3_dim/P"/>
</dbReference>
<feature type="transmembrane region" description="Helical" evidence="10">
    <location>
        <begin position="241"/>
        <end position="261"/>
    </location>
</feature>
<evidence type="ECO:0000313" key="13">
    <source>
        <dbReference type="Proteomes" id="UP000824037"/>
    </source>
</evidence>
<feature type="transmembrane region" description="Helical" evidence="10">
    <location>
        <begin position="174"/>
        <end position="192"/>
    </location>
</feature>
<feature type="transmembrane region" description="Helical" evidence="10">
    <location>
        <begin position="294"/>
        <end position="311"/>
    </location>
</feature>
<comment type="catalytic activity">
    <reaction evidence="1">
        <text>ATP + protein L-histidine = ADP + protein N-phospho-L-histidine.</text>
        <dbReference type="EC" id="2.7.13.3"/>
    </reaction>
</comment>
<feature type="region of interest" description="Disordered" evidence="9">
    <location>
        <begin position="615"/>
        <end position="634"/>
    </location>
</feature>
<evidence type="ECO:0000256" key="8">
    <source>
        <dbReference type="ARBA" id="ARBA00023012"/>
    </source>
</evidence>
<feature type="transmembrane region" description="Helical" evidence="10">
    <location>
        <begin position="267"/>
        <end position="287"/>
    </location>
</feature>
<dbReference type="Pfam" id="PF07730">
    <property type="entry name" value="HisKA_3"/>
    <property type="match status" value="1"/>
</dbReference>
<dbReference type="Proteomes" id="UP000824037">
    <property type="component" value="Unassembled WGS sequence"/>
</dbReference>
<keyword evidence="3" id="KW-0597">Phosphoprotein</keyword>
<organism evidence="12 13">
    <name type="scientific">Candidatus Ruania gallistercoris</name>
    <dbReference type="NCBI Taxonomy" id="2838746"/>
    <lineage>
        <taxon>Bacteria</taxon>
        <taxon>Bacillati</taxon>
        <taxon>Actinomycetota</taxon>
        <taxon>Actinomycetes</taxon>
        <taxon>Micrococcales</taxon>
        <taxon>Ruaniaceae</taxon>
        <taxon>Ruania</taxon>
    </lineage>
</organism>
<dbReference type="Pfam" id="PF02518">
    <property type="entry name" value="HATPase_c"/>
    <property type="match status" value="1"/>
</dbReference>
<dbReference type="InterPro" id="IPR050482">
    <property type="entry name" value="Sensor_HK_TwoCompSys"/>
</dbReference>
<feature type="transmembrane region" description="Helical" evidence="10">
    <location>
        <begin position="317"/>
        <end position="334"/>
    </location>
</feature>
<evidence type="ECO:0000256" key="6">
    <source>
        <dbReference type="ARBA" id="ARBA00022777"/>
    </source>
</evidence>
<name>A0A9D2J776_9MICO</name>
<evidence type="ECO:0000256" key="7">
    <source>
        <dbReference type="ARBA" id="ARBA00022840"/>
    </source>
</evidence>
<dbReference type="SUPFAM" id="SSF55874">
    <property type="entry name" value="ATPase domain of HSP90 chaperone/DNA topoisomerase II/histidine kinase"/>
    <property type="match status" value="1"/>
</dbReference>
<protein>
    <recommendedName>
        <fullName evidence="2">histidine kinase</fullName>
        <ecNumber evidence="2">2.7.13.3</ecNumber>
    </recommendedName>
</protein>
<evidence type="ECO:0000256" key="2">
    <source>
        <dbReference type="ARBA" id="ARBA00012438"/>
    </source>
</evidence>
<gene>
    <name evidence="12" type="ORF">H9815_20975</name>
</gene>
<evidence type="ECO:0000256" key="10">
    <source>
        <dbReference type="SAM" id="Phobius"/>
    </source>
</evidence>
<dbReference type="GO" id="GO:0000155">
    <property type="term" value="F:phosphorelay sensor kinase activity"/>
    <property type="evidence" value="ECO:0007669"/>
    <property type="project" value="InterPro"/>
</dbReference>
<dbReference type="SMART" id="SM00387">
    <property type="entry name" value="HATPase_c"/>
    <property type="match status" value="1"/>
</dbReference>
<keyword evidence="10" id="KW-0812">Transmembrane</keyword>